<evidence type="ECO:0000313" key="1">
    <source>
        <dbReference type="EMBL" id="KAF0721446.1"/>
    </source>
</evidence>
<dbReference type="AlphaFoldDB" id="A0A6G0W3E2"/>
<comment type="caution">
    <text evidence="1">The sequence shown here is derived from an EMBL/GenBank/DDBJ whole genome shotgun (WGS) entry which is preliminary data.</text>
</comment>
<name>A0A6G0W3E2_APHCR</name>
<keyword evidence="2" id="KW-1185">Reference proteome</keyword>
<accession>A0A6G0W3E2</accession>
<dbReference type="EMBL" id="VUJU01009185">
    <property type="protein sequence ID" value="KAF0721446.1"/>
    <property type="molecule type" value="Genomic_DNA"/>
</dbReference>
<dbReference type="Proteomes" id="UP000478052">
    <property type="component" value="Unassembled WGS sequence"/>
</dbReference>
<sequence>MRVIVCTLLSKNKKKKVLRSGPIYIPAQWVTLIKTAKQHGKAYDVKELSTEDFYDFKKLSENIGKNFNKDINGQQIYWNDIQEIVIDKSDPFAVKVRTSYVRRDSRNNDVTMQTLSRAYEVRPEISKAKKDDLLELCRQNLIPPLFHEFYNSL</sequence>
<proteinExistence type="predicted"/>
<protein>
    <submittedName>
        <fullName evidence="1">Uncharacterized protein</fullName>
    </submittedName>
</protein>
<reference evidence="1 2" key="1">
    <citation type="submission" date="2019-08" db="EMBL/GenBank/DDBJ databases">
        <title>Whole genome of Aphis craccivora.</title>
        <authorList>
            <person name="Voronova N.V."/>
            <person name="Shulinski R.S."/>
            <person name="Bandarenka Y.V."/>
            <person name="Zhorov D.G."/>
            <person name="Warner D."/>
        </authorList>
    </citation>
    <scope>NUCLEOTIDE SEQUENCE [LARGE SCALE GENOMIC DNA]</scope>
    <source>
        <strain evidence="1">180601</strain>
        <tissue evidence="1">Whole Body</tissue>
    </source>
</reference>
<evidence type="ECO:0000313" key="2">
    <source>
        <dbReference type="Proteomes" id="UP000478052"/>
    </source>
</evidence>
<dbReference type="OrthoDB" id="6738595at2759"/>
<organism evidence="1 2">
    <name type="scientific">Aphis craccivora</name>
    <name type="common">Cowpea aphid</name>
    <dbReference type="NCBI Taxonomy" id="307492"/>
    <lineage>
        <taxon>Eukaryota</taxon>
        <taxon>Metazoa</taxon>
        <taxon>Ecdysozoa</taxon>
        <taxon>Arthropoda</taxon>
        <taxon>Hexapoda</taxon>
        <taxon>Insecta</taxon>
        <taxon>Pterygota</taxon>
        <taxon>Neoptera</taxon>
        <taxon>Paraneoptera</taxon>
        <taxon>Hemiptera</taxon>
        <taxon>Sternorrhyncha</taxon>
        <taxon>Aphidomorpha</taxon>
        <taxon>Aphidoidea</taxon>
        <taxon>Aphididae</taxon>
        <taxon>Aphidini</taxon>
        <taxon>Aphis</taxon>
        <taxon>Aphis</taxon>
    </lineage>
</organism>
<gene>
    <name evidence="1" type="ORF">FWK35_00035051</name>
</gene>